<evidence type="ECO:0000313" key="2">
    <source>
        <dbReference type="Proteomes" id="UP000683310"/>
    </source>
</evidence>
<protein>
    <submittedName>
        <fullName evidence="1">Uncharacterized protein</fullName>
    </submittedName>
</protein>
<name>A0ABX8CMM4_9NOCA</name>
<reference evidence="1 2" key="1">
    <citation type="submission" date="2021-04" db="EMBL/GenBank/DDBJ databases">
        <title>Nocardia tengchongensis.</title>
        <authorList>
            <person name="Zhuang k."/>
            <person name="Ran Y."/>
            <person name="Li W."/>
        </authorList>
    </citation>
    <scope>NUCLEOTIDE SEQUENCE [LARGE SCALE GENOMIC DNA]</scope>
    <source>
        <strain evidence="1 2">CFH S0057</strain>
    </source>
</reference>
<evidence type="ECO:0000313" key="1">
    <source>
        <dbReference type="EMBL" id="QVI21198.1"/>
    </source>
</evidence>
<dbReference type="Proteomes" id="UP000683310">
    <property type="component" value="Chromosome"/>
</dbReference>
<proteinExistence type="predicted"/>
<sequence length="209" mass="22520">MIPIDDYTRTRENLHAVAEQLLAGPEYRRSKTIRLAPAAGGFATVKAPELAVREDVLLLDGAPVGTLHGATIADLATAAGVEPGMPDGVYAGRTTVDPNTPLWIDTESSRILTRAYELGDAALRALAPDHTPVLWSEHFDLGIDVDEVNYGVSPGDSLIPEPYAYVGPWTPRTGDFWNQSFGAARTMRELDGADALLEFFSDGRRNATA</sequence>
<gene>
    <name evidence="1" type="ORF">KHQ06_35190</name>
</gene>
<dbReference type="EMBL" id="CP074371">
    <property type="protein sequence ID" value="QVI21198.1"/>
    <property type="molecule type" value="Genomic_DNA"/>
</dbReference>
<organism evidence="1 2">
    <name type="scientific">Nocardia tengchongensis</name>
    <dbReference type="NCBI Taxonomy" id="2055889"/>
    <lineage>
        <taxon>Bacteria</taxon>
        <taxon>Bacillati</taxon>
        <taxon>Actinomycetota</taxon>
        <taxon>Actinomycetes</taxon>
        <taxon>Mycobacteriales</taxon>
        <taxon>Nocardiaceae</taxon>
        <taxon>Nocardia</taxon>
    </lineage>
</organism>
<keyword evidence="2" id="KW-1185">Reference proteome</keyword>
<accession>A0ABX8CMM4</accession>
<dbReference type="RefSeq" id="WP_213557301.1">
    <property type="nucleotide sequence ID" value="NZ_JBHZDI010000114.1"/>
</dbReference>